<keyword evidence="3" id="KW-1185">Reference proteome</keyword>
<dbReference type="EMBL" id="AM746676">
    <property type="protein sequence ID" value="CAN99498.1"/>
    <property type="molecule type" value="Genomic_DNA"/>
</dbReference>
<reference evidence="2 3" key="1">
    <citation type="journal article" date="2007" name="Nat. Biotechnol.">
        <title>Complete genome sequence of the myxobacterium Sorangium cellulosum.</title>
        <authorList>
            <person name="Schneiker S."/>
            <person name="Perlova O."/>
            <person name="Kaiser O."/>
            <person name="Gerth K."/>
            <person name="Alici A."/>
            <person name="Altmeyer M.O."/>
            <person name="Bartels D."/>
            <person name="Bekel T."/>
            <person name="Beyer S."/>
            <person name="Bode E."/>
            <person name="Bode H.B."/>
            <person name="Bolten C.J."/>
            <person name="Choudhuri J.V."/>
            <person name="Doss S."/>
            <person name="Elnakady Y.A."/>
            <person name="Frank B."/>
            <person name="Gaigalat L."/>
            <person name="Goesmann A."/>
            <person name="Groeger C."/>
            <person name="Gross F."/>
            <person name="Jelsbak L."/>
            <person name="Jelsbak L."/>
            <person name="Kalinowski J."/>
            <person name="Kegler C."/>
            <person name="Knauber T."/>
            <person name="Konietzny S."/>
            <person name="Kopp M."/>
            <person name="Krause L."/>
            <person name="Krug D."/>
            <person name="Linke B."/>
            <person name="Mahmud T."/>
            <person name="Martinez-Arias R."/>
            <person name="McHardy A.C."/>
            <person name="Merai M."/>
            <person name="Meyer F."/>
            <person name="Mormann S."/>
            <person name="Munoz-Dorado J."/>
            <person name="Perez J."/>
            <person name="Pradella S."/>
            <person name="Rachid S."/>
            <person name="Raddatz G."/>
            <person name="Rosenau F."/>
            <person name="Rueckert C."/>
            <person name="Sasse F."/>
            <person name="Scharfe M."/>
            <person name="Schuster S.C."/>
            <person name="Suen G."/>
            <person name="Treuner-Lange A."/>
            <person name="Velicer G.J."/>
            <person name="Vorholter F.-J."/>
            <person name="Weissman K.J."/>
            <person name="Welch R.D."/>
            <person name="Wenzel S.C."/>
            <person name="Whitworth D.E."/>
            <person name="Wilhelm S."/>
            <person name="Wittmann C."/>
            <person name="Bloecker H."/>
            <person name="Puehler A."/>
            <person name="Mueller R."/>
        </authorList>
    </citation>
    <scope>NUCLEOTIDE SEQUENCE [LARGE SCALE GENOMIC DNA]</scope>
    <source>
        <strain evidence="3">So ce56</strain>
    </source>
</reference>
<feature type="domain" description="Metallo-beta-lactamase" evidence="1">
    <location>
        <begin position="77"/>
        <end position="271"/>
    </location>
</feature>
<evidence type="ECO:0000313" key="2">
    <source>
        <dbReference type="EMBL" id="CAN99498.1"/>
    </source>
</evidence>
<gene>
    <name evidence="2" type="ordered locus">sce9325</name>
</gene>
<dbReference type="SUPFAM" id="SSF56281">
    <property type="entry name" value="Metallo-hydrolase/oxidoreductase"/>
    <property type="match status" value="1"/>
</dbReference>
<dbReference type="RefSeq" id="WP_012241933.1">
    <property type="nucleotide sequence ID" value="NC_010162.1"/>
</dbReference>
<proteinExistence type="predicted"/>
<accession>A9GHH6</accession>
<dbReference type="Pfam" id="PF12706">
    <property type="entry name" value="Lactamase_B_2"/>
    <property type="match status" value="1"/>
</dbReference>
<evidence type="ECO:0000313" key="3">
    <source>
        <dbReference type="Proteomes" id="UP000002139"/>
    </source>
</evidence>
<dbReference type="BioCyc" id="SCEL448385:SCE_RS47680-MONOMER"/>
<dbReference type="Gene3D" id="3.60.15.10">
    <property type="entry name" value="Ribonuclease Z/Hydroxyacylglutathione hydrolase-like"/>
    <property type="match status" value="1"/>
</dbReference>
<dbReference type="PANTHER" id="PTHR15032:SF4">
    <property type="entry name" value="N-ACYL-PHOSPHATIDYLETHANOLAMINE-HYDROLYZING PHOSPHOLIPASE D"/>
    <property type="match status" value="1"/>
</dbReference>
<dbReference type="OrthoDB" id="9805728at2"/>
<dbReference type="InterPro" id="IPR001279">
    <property type="entry name" value="Metallo-B-lactamas"/>
</dbReference>
<protein>
    <recommendedName>
        <fullName evidence="1">Metallo-beta-lactamase domain-containing protein</fullName>
    </recommendedName>
</protein>
<dbReference type="AlphaFoldDB" id="A9GHH6"/>
<dbReference type="HOGENOM" id="CLU_020884_1_2_7"/>
<organism evidence="2 3">
    <name type="scientific">Sorangium cellulosum (strain So ce56)</name>
    <name type="common">Polyangium cellulosum (strain So ce56)</name>
    <dbReference type="NCBI Taxonomy" id="448385"/>
    <lineage>
        <taxon>Bacteria</taxon>
        <taxon>Pseudomonadati</taxon>
        <taxon>Myxococcota</taxon>
        <taxon>Polyangia</taxon>
        <taxon>Polyangiales</taxon>
        <taxon>Polyangiaceae</taxon>
        <taxon>Sorangium</taxon>
    </lineage>
</organism>
<dbReference type="KEGG" id="scl:sce9325"/>
<dbReference type="PANTHER" id="PTHR15032">
    <property type="entry name" value="N-ACYL-PHOSPHATIDYLETHANOLAMINE-HYDROLYZING PHOSPHOLIPASE D"/>
    <property type="match status" value="1"/>
</dbReference>
<evidence type="ECO:0000259" key="1">
    <source>
        <dbReference type="Pfam" id="PF12706"/>
    </source>
</evidence>
<dbReference type="eggNOG" id="COG2220">
    <property type="taxonomic scope" value="Bacteria"/>
</dbReference>
<dbReference type="Proteomes" id="UP000002139">
    <property type="component" value="Chromosome"/>
</dbReference>
<dbReference type="InterPro" id="IPR036866">
    <property type="entry name" value="RibonucZ/Hydroxyglut_hydro"/>
</dbReference>
<sequence length="333" mass="36390">MATRPSSSPARLSAAALLALAGLSCGVPARILESNVARLFASPLPVPDKVRAPYRPEARLAALWVGHATVLVQIDDRWILTDPVFTSTVGLMVKRLVEPGLAPEDLPPIDAVLISHMHLDHLSLGSLSLIEPKVRAPLVPRGGLVYVPNHSFASFEVPTWTTWRQGDLEITAVPVRHSGYRYGLDRDWMTESFTGYVVEYHGITVYFGGDTAYDRDDFVKTRARFPAIDLALLPIAPVGPREFMESKHVDPAEAVQAFLDLGARRMMAIHFDTFINSTDTFGEAPRELRRVMAARGLGPDRVILPRHGEQRILITRGEPGGAAAASAPAPRGE</sequence>
<name>A9GHH6_SORC5</name>
<dbReference type="GO" id="GO:0005737">
    <property type="term" value="C:cytoplasm"/>
    <property type="evidence" value="ECO:0007669"/>
    <property type="project" value="TreeGrafter"/>
</dbReference>
<dbReference type="PROSITE" id="PS51257">
    <property type="entry name" value="PROKAR_LIPOPROTEIN"/>
    <property type="match status" value="1"/>
</dbReference>